<gene>
    <name evidence="2" type="ORF">HU137_06305</name>
</gene>
<keyword evidence="1" id="KW-0472">Membrane</keyword>
<protein>
    <recommendedName>
        <fullName evidence="4">DUF1049 domain-containing protein</fullName>
    </recommendedName>
</protein>
<evidence type="ECO:0008006" key="4">
    <source>
        <dbReference type="Google" id="ProtNLM"/>
    </source>
</evidence>
<keyword evidence="1" id="KW-1133">Transmembrane helix</keyword>
<sequence>MKYTTIIGILLIAIGLVASFVGKINFSELITEPEFSLGILFGGGIGILFGGFIGWLYKKPYAPKSTKSDSNTPTETASK</sequence>
<name>A0A838ZRV8_9FLAO</name>
<reference evidence="2 3" key="1">
    <citation type="submission" date="2020-07" db="EMBL/GenBank/DDBJ databases">
        <title>Moheibacter lacus sp. nov., a member of the family Flavobacteriaceae isolated from freshwater lake sediment.</title>
        <authorList>
            <person name="Liu Y."/>
        </authorList>
    </citation>
    <scope>NUCLEOTIDE SEQUENCE [LARGE SCALE GENOMIC DNA]</scope>
    <source>
        <strain evidence="2 3">BDHS18</strain>
    </source>
</reference>
<comment type="caution">
    <text evidence="2">The sequence shown here is derived from an EMBL/GenBank/DDBJ whole genome shotgun (WGS) entry which is preliminary data.</text>
</comment>
<keyword evidence="3" id="KW-1185">Reference proteome</keyword>
<dbReference type="RefSeq" id="WP_182042939.1">
    <property type="nucleotide sequence ID" value="NZ_JACDZE010000001.1"/>
</dbReference>
<evidence type="ECO:0000313" key="3">
    <source>
        <dbReference type="Proteomes" id="UP000552241"/>
    </source>
</evidence>
<dbReference type="AlphaFoldDB" id="A0A838ZRV8"/>
<proteinExistence type="predicted"/>
<accession>A0A838ZRV8</accession>
<feature type="transmembrane region" description="Helical" evidence="1">
    <location>
        <begin position="35"/>
        <end position="57"/>
    </location>
</feature>
<organism evidence="2 3">
    <name type="scientific">Moheibacter lacus</name>
    <dbReference type="NCBI Taxonomy" id="2745851"/>
    <lineage>
        <taxon>Bacteria</taxon>
        <taxon>Pseudomonadati</taxon>
        <taxon>Bacteroidota</taxon>
        <taxon>Flavobacteriia</taxon>
        <taxon>Flavobacteriales</taxon>
        <taxon>Weeksellaceae</taxon>
        <taxon>Moheibacter</taxon>
    </lineage>
</organism>
<dbReference type="Proteomes" id="UP000552241">
    <property type="component" value="Unassembled WGS sequence"/>
</dbReference>
<evidence type="ECO:0000256" key="1">
    <source>
        <dbReference type="SAM" id="Phobius"/>
    </source>
</evidence>
<evidence type="ECO:0000313" key="2">
    <source>
        <dbReference type="EMBL" id="MBA5629383.1"/>
    </source>
</evidence>
<keyword evidence="1" id="KW-0812">Transmembrane</keyword>
<dbReference type="EMBL" id="JACDZE010000001">
    <property type="protein sequence ID" value="MBA5629383.1"/>
    <property type="molecule type" value="Genomic_DNA"/>
</dbReference>